<organism evidence="4 5">
    <name type="scientific">Thalassiosira pseudonana</name>
    <name type="common">Marine diatom</name>
    <name type="synonym">Cyclotella nana</name>
    <dbReference type="NCBI Taxonomy" id="35128"/>
    <lineage>
        <taxon>Eukaryota</taxon>
        <taxon>Sar</taxon>
        <taxon>Stramenopiles</taxon>
        <taxon>Ochrophyta</taxon>
        <taxon>Bacillariophyta</taxon>
        <taxon>Coscinodiscophyceae</taxon>
        <taxon>Thalassiosirophycidae</taxon>
        <taxon>Thalassiosirales</taxon>
        <taxon>Thalassiosiraceae</taxon>
        <taxon>Thalassiosira</taxon>
    </lineage>
</organism>
<dbReference type="Proteomes" id="UP000001449">
    <property type="component" value="Chromosome 4"/>
</dbReference>
<dbReference type="InParanoid" id="B8C0C2"/>
<keyword evidence="2" id="KW-1133">Transmembrane helix</keyword>
<proteinExistence type="predicted"/>
<gene>
    <name evidence="4" type="ORF">THAPSDRAFT_4803</name>
</gene>
<accession>B8C0C2</accession>
<evidence type="ECO:0000256" key="2">
    <source>
        <dbReference type="SAM" id="Phobius"/>
    </source>
</evidence>
<dbReference type="OMA" id="TYYIRHR"/>
<name>B8C0C2_THAPS</name>
<dbReference type="eggNOG" id="ENOG502SRSG">
    <property type="taxonomic scope" value="Eukaryota"/>
</dbReference>
<sequence length="331" mass="36393">MAAMKLLSLFGTAALVSATSSTSTSSSLPITSRTLEDESGSSYAYLDDVSNYSIQYSKCVRVKIPNENEDDAVEGNTNFYNGRYHAQYMRYATFHLCSNDGDKCSCDYSVEYATEMEQYLGATMGYLDEYCANGGDCNNYNKGGGNDADESQYLNCAAAYEDGDGVQYYYAPQCDDDSGGLVIGVFYDNECTIKTKNSAPNFNYYKFETVTGMCMGCNGDNTCNNLYQESFHCLDGKEASGQQNDEMSVCSAVKKATTSHDYSSVKKRHSGADAFLKVFFSVLFLSFIGAFVFLTYTYYIRHRDGKNPLVSSDHLGEHEEGGVPTSSATLI</sequence>
<dbReference type="AlphaFoldDB" id="B8C0C2"/>
<dbReference type="PaxDb" id="35128-Thaps4803"/>
<reference evidence="4 5" key="1">
    <citation type="journal article" date="2004" name="Science">
        <title>The genome of the diatom Thalassiosira pseudonana: ecology, evolution, and metabolism.</title>
        <authorList>
            <person name="Armbrust E.V."/>
            <person name="Berges J.A."/>
            <person name="Bowler C."/>
            <person name="Green B.R."/>
            <person name="Martinez D."/>
            <person name="Putnam N.H."/>
            <person name="Zhou S."/>
            <person name="Allen A.E."/>
            <person name="Apt K.E."/>
            <person name="Bechner M."/>
            <person name="Brzezinski M.A."/>
            <person name="Chaal B.K."/>
            <person name="Chiovitti A."/>
            <person name="Davis A.K."/>
            <person name="Demarest M.S."/>
            <person name="Detter J.C."/>
            <person name="Glavina T."/>
            <person name="Goodstein D."/>
            <person name="Hadi M.Z."/>
            <person name="Hellsten U."/>
            <person name="Hildebrand M."/>
            <person name="Jenkins B.D."/>
            <person name="Jurka J."/>
            <person name="Kapitonov V.V."/>
            <person name="Kroger N."/>
            <person name="Lau W.W."/>
            <person name="Lane T.W."/>
            <person name="Larimer F.W."/>
            <person name="Lippmeier J.C."/>
            <person name="Lucas S."/>
            <person name="Medina M."/>
            <person name="Montsant A."/>
            <person name="Obornik M."/>
            <person name="Parker M.S."/>
            <person name="Palenik B."/>
            <person name="Pazour G.J."/>
            <person name="Richardson P.M."/>
            <person name="Rynearson T.A."/>
            <person name="Saito M.A."/>
            <person name="Schwartz D.C."/>
            <person name="Thamatrakoln K."/>
            <person name="Valentin K."/>
            <person name="Vardi A."/>
            <person name="Wilkerson F.P."/>
            <person name="Rokhsar D.S."/>
        </authorList>
    </citation>
    <scope>NUCLEOTIDE SEQUENCE [LARGE SCALE GENOMIC DNA]</scope>
    <source>
        <strain evidence="4 5">CCMP1335</strain>
    </source>
</reference>
<keyword evidence="2" id="KW-0472">Membrane</keyword>
<reference evidence="4 5" key="2">
    <citation type="journal article" date="2008" name="Nature">
        <title>The Phaeodactylum genome reveals the evolutionary history of diatom genomes.</title>
        <authorList>
            <person name="Bowler C."/>
            <person name="Allen A.E."/>
            <person name="Badger J.H."/>
            <person name="Grimwood J."/>
            <person name="Jabbari K."/>
            <person name="Kuo A."/>
            <person name="Maheswari U."/>
            <person name="Martens C."/>
            <person name="Maumus F."/>
            <person name="Otillar R.P."/>
            <person name="Rayko E."/>
            <person name="Salamov A."/>
            <person name="Vandepoele K."/>
            <person name="Beszteri B."/>
            <person name="Gruber A."/>
            <person name="Heijde M."/>
            <person name="Katinka M."/>
            <person name="Mock T."/>
            <person name="Valentin K."/>
            <person name="Verret F."/>
            <person name="Berges J.A."/>
            <person name="Brownlee C."/>
            <person name="Cadoret J.P."/>
            <person name="Chiovitti A."/>
            <person name="Choi C.J."/>
            <person name="Coesel S."/>
            <person name="De Martino A."/>
            <person name="Detter J.C."/>
            <person name="Durkin C."/>
            <person name="Falciatore A."/>
            <person name="Fournet J."/>
            <person name="Haruta M."/>
            <person name="Huysman M.J."/>
            <person name="Jenkins B.D."/>
            <person name="Jiroutova K."/>
            <person name="Jorgensen R.E."/>
            <person name="Joubert Y."/>
            <person name="Kaplan A."/>
            <person name="Kroger N."/>
            <person name="Kroth P.G."/>
            <person name="La Roche J."/>
            <person name="Lindquist E."/>
            <person name="Lommer M."/>
            <person name="Martin-Jezequel V."/>
            <person name="Lopez P.J."/>
            <person name="Lucas S."/>
            <person name="Mangogna M."/>
            <person name="McGinnis K."/>
            <person name="Medlin L.K."/>
            <person name="Montsant A."/>
            <person name="Oudot-Le Secq M.P."/>
            <person name="Napoli C."/>
            <person name="Obornik M."/>
            <person name="Parker M.S."/>
            <person name="Petit J.L."/>
            <person name="Porcel B.M."/>
            <person name="Poulsen N."/>
            <person name="Robison M."/>
            <person name="Rychlewski L."/>
            <person name="Rynearson T.A."/>
            <person name="Schmutz J."/>
            <person name="Shapiro H."/>
            <person name="Siaut M."/>
            <person name="Stanley M."/>
            <person name="Sussman M.R."/>
            <person name="Taylor A.R."/>
            <person name="Vardi A."/>
            <person name="von Dassow P."/>
            <person name="Vyverman W."/>
            <person name="Willis A."/>
            <person name="Wyrwicz L.S."/>
            <person name="Rokhsar D.S."/>
            <person name="Weissenbach J."/>
            <person name="Armbrust E.V."/>
            <person name="Green B.R."/>
            <person name="Van de Peer Y."/>
            <person name="Grigoriev I.V."/>
        </authorList>
    </citation>
    <scope>NUCLEOTIDE SEQUENCE [LARGE SCALE GENOMIC DNA]</scope>
    <source>
        <strain evidence="4 5">CCMP1335</strain>
    </source>
</reference>
<protein>
    <submittedName>
        <fullName evidence="4">Uncharacterized protein</fullName>
    </submittedName>
</protein>
<feature type="transmembrane region" description="Helical" evidence="2">
    <location>
        <begin position="274"/>
        <end position="299"/>
    </location>
</feature>
<dbReference type="HOGENOM" id="CLU_878439_0_0_1"/>
<keyword evidence="2" id="KW-0812">Transmembrane</keyword>
<feature type="region of interest" description="Disordered" evidence="1">
    <location>
        <begin position="311"/>
        <end position="331"/>
    </location>
</feature>
<evidence type="ECO:0000256" key="1">
    <source>
        <dbReference type="SAM" id="MobiDB-lite"/>
    </source>
</evidence>
<evidence type="ECO:0000313" key="4">
    <source>
        <dbReference type="EMBL" id="EED93494.1"/>
    </source>
</evidence>
<keyword evidence="5" id="KW-1185">Reference proteome</keyword>
<evidence type="ECO:0000313" key="5">
    <source>
        <dbReference type="Proteomes" id="UP000001449"/>
    </source>
</evidence>
<dbReference type="GeneID" id="7451347"/>
<evidence type="ECO:0000256" key="3">
    <source>
        <dbReference type="SAM" id="SignalP"/>
    </source>
</evidence>
<feature type="chain" id="PRO_5002869544" evidence="3">
    <location>
        <begin position="19"/>
        <end position="331"/>
    </location>
</feature>
<feature type="signal peptide" evidence="3">
    <location>
        <begin position="1"/>
        <end position="18"/>
    </location>
</feature>
<dbReference type="KEGG" id="tps:THAPSDRAFT_4803"/>
<dbReference type="RefSeq" id="XP_002289957.1">
    <property type="nucleotide sequence ID" value="XM_002289921.1"/>
</dbReference>
<dbReference type="EMBL" id="CM000641">
    <property type="protein sequence ID" value="EED93494.1"/>
    <property type="molecule type" value="Genomic_DNA"/>
</dbReference>
<keyword evidence="3" id="KW-0732">Signal</keyword>